<sequence>MDGTRHLPDRHVTVTHAAPTVRRTDAPTGHRPLRWANAVAWIVGWGT</sequence>
<dbReference type="Proteomes" id="UP000286931">
    <property type="component" value="Unassembled WGS sequence"/>
</dbReference>
<accession>A0A401YME0</accession>
<evidence type="ECO:0000313" key="1">
    <source>
        <dbReference type="EMBL" id="GCD95793.1"/>
    </source>
</evidence>
<protein>
    <submittedName>
        <fullName evidence="1">Uncharacterized protein</fullName>
    </submittedName>
</protein>
<reference evidence="1 2" key="1">
    <citation type="submission" date="2018-12" db="EMBL/GenBank/DDBJ databases">
        <title>Draft genome sequence of Embleya hyalina NBRC 13850T.</title>
        <authorList>
            <person name="Komaki H."/>
            <person name="Hosoyama A."/>
            <person name="Kimura A."/>
            <person name="Ichikawa N."/>
            <person name="Tamura T."/>
        </authorList>
    </citation>
    <scope>NUCLEOTIDE SEQUENCE [LARGE SCALE GENOMIC DNA]</scope>
    <source>
        <strain evidence="1 2">NBRC 13850</strain>
    </source>
</reference>
<gene>
    <name evidence="1" type="ORF">EHYA_03476</name>
</gene>
<name>A0A401YME0_9ACTN</name>
<organism evidence="1 2">
    <name type="scientific">Embleya hyalina</name>
    <dbReference type="NCBI Taxonomy" id="516124"/>
    <lineage>
        <taxon>Bacteria</taxon>
        <taxon>Bacillati</taxon>
        <taxon>Actinomycetota</taxon>
        <taxon>Actinomycetes</taxon>
        <taxon>Kitasatosporales</taxon>
        <taxon>Streptomycetaceae</taxon>
        <taxon>Embleya</taxon>
    </lineage>
</organism>
<dbReference type="EMBL" id="BIFH01000018">
    <property type="protein sequence ID" value="GCD95793.1"/>
    <property type="molecule type" value="Genomic_DNA"/>
</dbReference>
<dbReference type="AlphaFoldDB" id="A0A401YME0"/>
<comment type="caution">
    <text evidence="1">The sequence shown here is derived from an EMBL/GenBank/DDBJ whole genome shotgun (WGS) entry which is preliminary data.</text>
</comment>
<proteinExistence type="predicted"/>
<keyword evidence="2" id="KW-1185">Reference proteome</keyword>
<evidence type="ECO:0000313" key="2">
    <source>
        <dbReference type="Proteomes" id="UP000286931"/>
    </source>
</evidence>